<dbReference type="CDD" id="cd04252">
    <property type="entry name" value="AAK_NAGK-fArgBP"/>
    <property type="match status" value="1"/>
</dbReference>
<evidence type="ECO:0000259" key="20">
    <source>
        <dbReference type="PROSITE" id="PS51731"/>
    </source>
</evidence>
<dbReference type="Gene3D" id="3.40.1160.10">
    <property type="entry name" value="Acetylglutamate kinase-like"/>
    <property type="match status" value="1"/>
</dbReference>
<dbReference type="InterPro" id="IPR058924">
    <property type="entry name" value="AGPR_dimerisation_dom"/>
</dbReference>
<dbReference type="SUPFAM" id="SSF51735">
    <property type="entry name" value="NAD(P)-binding Rossmann-fold domains"/>
    <property type="match status" value="1"/>
</dbReference>
<dbReference type="Proteomes" id="UP000009328">
    <property type="component" value="Unassembled WGS sequence"/>
</dbReference>
<evidence type="ECO:0000256" key="15">
    <source>
        <dbReference type="ARBA" id="ARBA00023128"/>
    </source>
</evidence>
<dbReference type="Pfam" id="PF00696">
    <property type="entry name" value="AA_kinase"/>
    <property type="match status" value="1"/>
</dbReference>
<dbReference type="PIRSF" id="PIRSF036440">
    <property type="entry name" value="ARG5-6"/>
    <property type="match status" value="1"/>
</dbReference>
<keyword evidence="22" id="KW-1185">Reference proteome</keyword>
<dbReference type="GO" id="GO:0005759">
    <property type="term" value="C:mitochondrial matrix"/>
    <property type="evidence" value="ECO:0007669"/>
    <property type="project" value="TreeGrafter"/>
</dbReference>
<dbReference type="SMART" id="SM00859">
    <property type="entry name" value="Semialdhyde_dh"/>
    <property type="match status" value="1"/>
</dbReference>
<dbReference type="FunFam" id="3.40.630.30:FF:000029">
    <property type="entry name" value="Bifunctional acetylglutamate kinase/N-acetyl-gamma-glutamyl-phosphate reductase"/>
    <property type="match status" value="1"/>
</dbReference>
<keyword evidence="16 18" id="KW-0511">Multifunctional enzyme</keyword>
<comment type="pathway">
    <text evidence="2 18">Amino-acid biosynthesis; L-arginine biosynthesis; N(2)-acetyl-L-ornithine from L-glutamate: step 2/4.</text>
</comment>
<name>K0KGR0_WICCF</name>
<feature type="domain" description="N-acetyltransferase" evidence="20">
    <location>
        <begin position="348"/>
        <end position="508"/>
    </location>
</feature>
<comment type="caution">
    <text evidence="21">The sequence shown here is derived from an EMBL/GenBank/DDBJ whole genome shotgun (WGS) entry which is preliminary data.</text>
</comment>
<dbReference type="eggNOG" id="KOG2436">
    <property type="taxonomic scope" value="Eukaryota"/>
</dbReference>
<feature type="active site" evidence="19">
    <location>
        <position position="716"/>
    </location>
</feature>
<evidence type="ECO:0000256" key="9">
    <source>
        <dbReference type="ARBA" id="ARBA00022741"/>
    </source>
</evidence>
<dbReference type="eggNOG" id="KOG4354">
    <property type="taxonomic scope" value="Eukaryota"/>
</dbReference>
<evidence type="ECO:0000313" key="22">
    <source>
        <dbReference type="Proteomes" id="UP000009328"/>
    </source>
</evidence>
<keyword evidence="8 18" id="KW-0808">Transferase</keyword>
<evidence type="ECO:0000256" key="2">
    <source>
        <dbReference type="ARBA" id="ARBA00004828"/>
    </source>
</evidence>
<dbReference type="InterPro" id="IPR036291">
    <property type="entry name" value="NAD(P)-bd_dom_sf"/>
</dbReference>
<dbReference type="GO" id="GO:0005524">
    <property type="term" value="F:ATP binding"/>
    <property type="evidence" value="ECO:0007669"/>
    <property type="project" value="UniProtKB-UniRule"/>
</dbReference>
<evidence type="ECO:0000256" key="10">
    <source>
        <dbReference type="ARBA" id="ARBA00022777"/>
    </source>
</evidence>
<dbReference type="InterPro" id="IPR004662">
    <property type="entry name" value="AcgluKinase_fam"/>
</dbReference>
<evidence type="ECO:0000256" key="11">
    <source>
        <dbReference type="ARBA" id="ARBA00022840"/>
    </source>
</evidence>
<dbReference type="CDD" id="cd04263">
    <property type="entry name" value="DUF619-NAGK-FABP"/>
    <property type="match status" value="1"/>
</dbReference>
<evidence type="ECO:0000256" key="5">
    <source>
        <dbReference type="ARBA" id="ARBA00007239"/>
    </source>
</evidence>
<evidence type="ECO:0000256" key="19">
    <source>
        <dbReference type="PROSITE-ProRule" id="PRU10010"/>
    </source>
</evidence>
<evidence type="ECO:0000256" key="4">
    <source>
        <dbReference type="ARBA" id="ARBA00006830"/>
    </source>
</evidence>
<evidence type="ECO:0000256" key="14">
    <source>
        <dbReference type="ARBA" id="ARBA00023002"/>
    </source>
</evidence>
<keyword evidence="10 18" id="KW-0418">Kinase</keyword>
<dbReference type="STRING" id="1206466.K0KGR0"/>
<keyword evidence="9 18" id="KW-0547">Nucleotide-binding</keyword>
<evidence type="ECO:0000256" key="17">
    <source>
        <dbReference type="ARBA" id="ARBA00072977"/>
    </source>
</evidence>
<dbReference type="PANTHER" id="PTHR23342:SF0">
    <property type="entry name" value="N-ACETYLGLUTAMATE SYNTHASE, MITOCHONDRIAL"/>
    <property type="match status" value="1"/>
</dbReference>
<keyword evidence="15 18" id="KW-0496">Mitochondrion</keyword>
<dbReference type="CDD" id="cd24149">
    <property type="entry name" value="AGPR_N_ARG5_6_like"/>
    <property type="match status" value="1"/>
</dbReference>
<dbReference type="Gene3D" id="3.30.360.10">
    <property type="entry name" value="Dihydrodipicolinate Reductase, domain 2"/>
    <property type="match status" value="1"/>
</dbReference>
<sequence>MLRSSLSSQRRHISRSGRNALRAAAASGVSNGASPAHINVPRSTSAGITGAYNQSCQGQLCRSYSTRSTVIQLLNNIGSKREVEQYLKYFTSVSSQQFAVIKVGGAIITQHLPELASCLAFLYHVGLYPIVLHGTGPQINELLEAEGVEPAYEDGIRITDEKTMSVVRKCFLEQNLKLVTALEKMGVHARPITAGVFTAQYLDQDKYKLVGKINGVNKSPIEASIAAGALPILTSLAETPSGQILNVNADVAAGELARVFEPLKIVYLNEKGGIINGNTGEKISAINLDEEYEDLLKESWVKYGTKLKIKEIRDLLMHLPRSSSVAIINVNDLQKELFTDSGAGTLIRRGYRLLTRSSLNEFSEPELLRKALQRDSEISAGKLSVASYLRELENSSFKSYGDEPLEVLAIVKDGVESSANVPILDKFLASKAGWLNNVSDNIFHAIRRDYNSLQWVVREDDPNTNWYFSKSDGSYTKNGRILFWFGVDSPEHVSQLINKFEQKFAHVKSNGNNESGVFAGQQSRSFSSMRSIPRTQQQQQSQRFNTFVQPTTTKQFGVRTFATETNPNPPRFEGTNTSKSRVALIGARGYTGQNLISMINTHPYLELTHVSSRELQGKKLEGYTKSEIIYENLQVEDIKRMEERNEIDVWVMALPNGVCKPFVDAIESAKGNQTSKIIDLSADYRFDTTGEWTYGLPELGSREQIANARKISNPGCYATAAQIAIKPLLEYIGGVPSIFGISGYSGAGTKPSPKNDVNNLNNNLIPYSLTDHIHEREISSQLGQEVAFSPHVAQWFQGITHTINIPLNQPLTARDIRNIYQDRYQGEQLVSVSGEAPLVRDISGHHGVVVGAFAVNAKQNRVVVVATIDNLLKGAATQCLQNINLALKYGEYEGIPDDLIIRG</sequence>
<dbReference type="Gene3D" id="3.40.50.720">
    <property type="entry name" value="NAD(P)-binding Rossmann-like Domain"/>
    <property type="match status" value="1"/>
</dbReference>
<dbReference type="GO" id="GO:0003991">
    <property type="term" value="F:acetylglutamate kinase activity"/>
    <property type="evidence" value="ECO:0007669"/>
    <property type="project" value="InterPro"/>
</dbReference>
<gene>
    <name evidence="21" type="ORF">BN7_3913</name>
</gene>
<keyword evidence="13" id="KW-0809">Transit peptide</keyword>
<dbReference type="InterPro" id="IPR041734">
    <property type="entry name" value="NAGK-fArgBP"/>
</dbReference>
<dbReference type="InParanoid" id="K0KGR0"/>
<comment type="similarity">
    <text evidence="5 18">In the C-terminal section; belongs to the NAGSA dehydrogenase family.</text>
</comment>
<dbReference type="HAMAP" id="MF_00150">
    <property type="entry name" value="ArgC_type1"/>
    <property type="match status" value="1"/>
</dbReference>
<comment type="pathway">
    <text evidence="3 18">Amino-acid biosynthesis; L-arginine biosynthesis; N(2)-acetyl-L-ornithine from L-glutamate: step 3/4.</text>
</comment>
<dbReference type="GO" id="GO:0003942">
    <property type="term" value="F:N-acetyl-gamma-glutamyl-phosphate reductase activity"/>
    <property type="evidence" value="ECO:0007669"/>
    <property type="project" value="UniProtKB-UniRule"/>
</dbReference>
<dbReference type="InterPro" id="IPR023013">
    <property type="entry name" value="AGPR_AS"/>
</dbReference>
<keyword evidence="6 18" id="KW-0055">Arginine biosynthesis</keyword>
<dbReference type="InterPro" id="IPR006855">
    <property type="entry name" value="Vertebrate-like_GNAT_dom"/>
</dbReference>
<keyword evidence="12 18" id="KW-0521">NADP</keyword>
<evidence type="ECO:0000256" key="7">
    <source>
        <dbReference type="ARBA" id="ARBA00022605"/>
    </source>
</evidence>
<dbReference type="Pfam" id="PF22698">
    <property type="entry name" value="Semialdhyde_dhC_1"/>
    <property type="match status" value="1"/>
</dbReference>
<dbReference type="Pfam" id="PF04768">
    <property type="entry name" value="NAT"/>
    <property type="match status" value="1"/>
</dbReference>
<evidence type="ECO:0000256" key="1">
    <source>
        <dbReference type="ARBA" id="ARBA00004173"/>
    </source>
</evidence>
<dbReference type="InterPro" id="IPR000534">
    <property type="entry name" value="Semialdehyde_DH_NAD-bd"/>
</dbReference>
<dbReference type="InterPro" id="IPR036393">
    <property type="entry name" value="AceGlu_kinase-like_sf"/>
</dbReference>
<comment type="similarity">
    <text evidence="4 18">In the N-terminal section; belongs to the acetylglutamate kinase family.</text>
</comment>
<dbReference type="HOGENOM" id="CLU_006384_4_0_1"/>
<dbReference type="PROSITE" id="PS01224">
    <property type="entry name" value="ARGC"/>
    <property type="match status" value="1"/>
</dbReference>
<protein>
    <recommendedName>
        <fullName evidence="17">Protein ARG5,6, mitochondrial</fullName>
    </recommendedName>
</protein>
<accession>K0KGR0</accession>
<dbReference type="NCBIfam" id="TIGR01850">
    <property type="entry name" value="argC"/>
    <property type="match status" value="1"/>
</dbReference>
<evidence type="ECO:0000256" key="16">
    <source>
        <dbReference type="ARBA" id="ARBA00023268"/>
    </source>
</evidence>
<evidence type="ECO:0000256" key="13">
    <source>
        <dbReference type="ARBA" id="ARBA00022946"/>
    </source>
</evidence>
<dbReference type="GO" id="GO:0070401">
    <property type="term" value="F:NADP+ binding"/>
    <property type="evidence" value="ECO:0007669"/>
    <property type="project" value="InterPro"/>
</dbReference>
<dbReference type="NCBIfam" id="TIGR00761">
    <property type="entry name" value="argB"/>
    <property type="match status" value="1"/>
</dbReference>
<evidence type="ECO:0000256" key="12">
    <source>
        <dbReference type="ARBA" id="ARBA00022857"/>
    </source>
</evidence>
<reference evidence="21 22" key="1">
    <citation type="journal article" date="2012" name="Eukaryot. Cell">
        <title>Draft genome sequence of Wickerhamomyces ciferrii NRRL Y-1031 F-60-10.</title>
        <authorList>
            <person name="Schneider J."/>
            <person name="Andrea H."/>
            <person name="Blom J."/>
            <person name="Jaenicke S."/>
            <person name="Ruckert C."/>
            <person name="Schorsch C."/>
            <person name="Szczepanowski R."/>
            <person name="Farwick M."/>
            <person name="Goesmann A."/>
            <person name="Puhler A."/>
            <person name="Schaffer S."/>
            <person name="Tauch A."/>
            <person name="Kohler T."/>
            <person name="Brinkrolf K."/>
        </authorList>
    </citation>
    <scope>NUCLEOTIDE SEQUENCE [LARGE SCALE GENOMIC DNA]</scope>
    <source>
        <strain evidence="22">ATCC 14091 / BCRC 22168 / CBS 111 / JCM 3599 / NBRC 0793 / NRRL Y-1031 F-60-10</strain>
    </source>
</reference>
<dbReference type="FunFam" id="3.30.360.10:FF:000019">
    <property type="entry name" value="Bifunctional acetylglutamate kinase/N-acetyl-gamma-glutamyl-phosphate reductase"/>
    <property type="match status" value="1"/>
</dbReference>
<dbReference type="FunFam" id="3.40.1160.10:FF:000011">
    <property type="entry name" value="N-acetyl-gamma-glutamyl-phosphate reductase, variant"/>
    <property type="match status" value="1"/>
</dbReference>
<evidence type="ECO:0000313" key="21">
    <source>
        <dbReference type="EMBL" id="CCH44350.1"/>
    </source>
</evidence>
<proteinExistence type="inferred from homology"/>
<dbReference type="Pfam" id="PF01118">
    <property type="entry name" value="Semialdhyde_dh"/>
    <property type="match status" value="1"/>
</dbReference>
<evidence type="ECO:0000256" key="18">
    <source>
        <dbReference type="PIRNR" id="PIRNR036440"/>
    </source>
</evidence>
<dbReference type="InterPro" id="IPR001048">
    <property type="entry name" value="Asp/Glu/Uridylate_kinase"/>
</dbReference>
<dbReference type="InterPro" id="IPR011241">
    <property type="entry name" value="NAGK/NAGSA"/>
</dbReference>
<evidence type="ECO:0000256" key="6">
    <source>
        <dbReference type="ARBA" id="ARBA00022571"/>
    </source>
</evidence>
<comment type="subcellular location">
    <subcellularLocation>
        <location evidence="1 18">Mitochondrion</location>
    </subcellularLocation>
</comment>
<keyword evidence="11 18" id="KW-0067">ATP-binding</keyword>
<dbReference type="GO" id="GO:0006526">
    <property type="term" value="P:L-arginine biosynthetic process"/>
    <property type="evidence" value="ECO:0007669"/>
    <property type="project" value="UniProtKB-UniRule"/>
</dbReference>
<keyword evidence="7 18" id="KW-0028">Amino-acid biosynthesis</keyword>
<dbReference type="InterPro" id="IPR000706">
    <property type="entry name" value="AGPR_type-1"/>
</dbReference>
<dbReference type="SUPFAM" id="SSF55347">
    <property type="entry name" value="Glyceraldehyde-3-phosphate dehydrogenase-like, C-terminal domain"/>
    <property type="match status" value="1"/>
</dbReference>
<dbReference type="CDD" id="cd23936">
    <property type="entry name" value="AGPR_C_ARG5_6_like"/>
    <property type="match status" value="1"/>
</dbReference>
<keyword evidence="14 18" id="KW-0560">Oxidoreductase</keyword>
<dbReference type="PROSITE" id="PS51731">
    <property type="entry name" value="GNAT_NAGS"/>
    <property type="match status" value="1"/>
</dbReference>
<dbReference type="PANTHER" id="PTHR23342">
    <property type="entry name" value="N-ACETYLGLUTAMATE SYNTHASE"/>
    <property type="match status" value="1"/>
</dbReference>
<dbReference type="SUPFAM" id="SSF53633">
    <property type="entry name" value="Carbamate kinase-like"/>
    <property type="match status" value="1"/>
</dbReference>
<dbReference type="UniPathway" id="UPA00068">
    <property type="reaction ID" value="UER00107"/>
</dbReference>
<dbReference type="EMBL" id="CAIF01000123">
    <property type="protein sequence ID" value="CCH44350.1"/>
    <property type="molecule type" value="Genomic_DNA"/>
</dbReference>
<organism evidence="21 22">
    <name type="scientific">Wickerhamomyces ciferrii (strain ATCC 14091 / BCRC 22168 / CBS 111 / JCM 3599 / NBRC 0793 / NRRL Y-1031 F-60-10)</name>
    <name type="common">Yeast</name>
    <name type="synonym">Pichia ciferrii</name>
    <dbReference type="NCBI Taxonomy" id="1206466"/>
    <lineage>
        <taxon>Eukaryota</taxon>
        <taxon>Fungi</taxon>
        <taxon>Dikarya</taxon>
        <taxon>Ascomycota</taxon>
        <taxon>Saccharomycotina</taxon>
        <taxon>Saccharomycetes</taxon>
        <taxon>Phaffomycetales</taxon>
        <taxon>Wickerhamomycetaceae</taxon>
        <taxon>Wickerhamomyces</taxon>
    </lineage>
</organism>
<evidence type="ECO:0000256" key="8">
    <source>
        <dbReference type="ARBA" id="ARBA00022679"/>
    </source>
</evidence>
<dbReference type="FunCoup" id="K0KGR0">
    <property type="interactions" value="119"/>
</dbReference>
<evidence type="ECO:0000256" key="3">
    <source>
        <dbReference type="ARBA" id="ARBA00004862"/>
    </source>
</evidence>
<dbReference type="Gene3D" id="3.40.630.30">
    <property type="match status" value="1"/>
</dbReference>
<dbReference type="AlphaFoldDB" id="K0KGR0"/>
<dbReference type="GO" id="GO:0051287">
    <property type="term" value="F:NAD binding"/>
    <property type="evidence" value="ECO:0007669"/>
    <property type="project" value="UniProtKB-UniRule"/>
</dbReference>